<dbReference type="InterPro" id="IPR020806">
    <property type="entry name" value="PKS_PP-bd"/>
</dbReference>
<comment type="caution">
    <text evidence="5">The sequence shown here is derived from an EMBL/GenBank/DDBJ whole genome shotgun (WGS) entry which is preliminary data.</text>
</comment>
<feature type="domain" description="Carrier" evidence="4">
    <location>
        <begin position="10"/>
        <end position="85"/>
    </location>
</feature>
<keyword evidence="6" id="KW-1185">Reference proteome</keyword>
<dbReference type="InterPro" id="IPR009081">
    <property type="entry name" value="PP-bd_ACP"/>
</dbReference>
<dbReference type="InterPro" id="IPR036736">
    <property type="entry name" value="ACP-like_sf"/>
</dbReference>
<dbReference type="PROSITE" id="PS50075">
    <property type="entry name" value="CARRIER"/>
    <property type="match status" value="1"/>
</dbReference>
<proteinExistence type="predicted"/>
<dbReference type="EMBL" id="JBHMBS010000024">
    <property type="protein sequence ID" value="MFB9680621.1"/>
    <property type="molecule type" value="Genomic_DNA"/>
</dbReference>
<organism evidence="5 6">
    <name type="scientific">Streptosporangium vulgare</name>
    <dbReference type="NCBI Taxonomy" id="46190"/>
    <lineage>
        <taxon>Bacteria</taxon>
        <taxon>Bacillati</taxon>
        <taxon>Actinomycetota</taxon>
        <taxon>Actinomycetes</taxon>
        <taxon>Streptosporangiales</taxon>
        <taxon>Streptosporangiaceae</taxon>
        <taxon>Streptosporangium</taxon>
    </lineage>
</organism>
<evidence type="ECO:0000313" key="6">
    <source>
        <dbReference type="Proteomes" id="UP001589610"/>
    </source>
</evidence>
<reference evidence="5 6" key="1">
    <citation type="submission" date="2024-09" db="EMBL/GenBank/DDBJ databases">
        <authorList>
            <person name="Sun Q."/>
            <person name="Mori K."/>
        </authorList>
    </citation>
    <scope>NUCLEOTIDE SEQUENCE [LARGE SCALE GENOMIC DNA]</scope>
    <source>
        <strain evidence="5 6">JCM 3028</strain>
    </source>
</reference>
<dbReference type="Proteomes" id="UP001589610">
    <property type="component" value="Unassembled WGS sequence"/>
</dbReference>
<dbReference type="PANTHER" id="PTHR45527">
    <property type="entry name" value="NONRIBOSOMAL PEPTIDE SYNTHETASE"/>
    <property type="match status" value="1"/>
</dbReference>
<protein>
    <submittedName>
        <fullName evidence="5">Acyl carrier protein</fullName>
    </submittedName>
</protein>
<evidence type="ECO:0000256" key="3">
    <source>
        <dbReference type="SAM" id="MobiDB-lite"/>
    </source>
</evidence>
<evidence type="ECO:0000256" key="2">
    <source>
        <dbReference type="ARBA" id="ARBA00022553"/>
    </source>
</evidence>
<dbReference type="PROSITE" id="PS00012">
    <property type="entry name" value="PHOSPHOPANTETHEINE"/>
    <property type="match status" value="1"/>
</dbReference>
<dbReference type="RefSeq" id="WP_386161600.1">
    <property type="nucleotide sequence ID" value="NZ_JBHMBS010000024.1"/>
</dbReference>
<sequence>MSTPTHTSVQSVQSVQRALADDWATLLGLDAVGPDDDFFEAGGHSLVAVQIVARIRARHGVEVPVADVFTYPTVGELAQVVAGMLEAGTSPSLPSLAPLSPLEVEGAGRSA</sequence>
<name>A0ABV5TP24_9ACTN</name>
<dbReference type="SMART" id="SM01294">
    <property type="entry name" value="PKS_PP_betabranch"/>
    <property type="match status" value="1"/>
</dbReference>
<accession>A0ABV5TP24</accession>
<gene>
    <name evidence="5" type="ORF">ACFFRH_34530</name>
</gene>
<dbReference type="Pfam" id="PF00550">
    <property type="entry name" value="PP-binding"/>
    <property type="match status" value="1"/>
</dbReference>
<dbReference type="PANTHER" id="PTHR45527:SF1">
    <property type="entry name" value="FATTY ACID SYNTHASE"/>
    <property type="match status" value="1"/>
</dbReference>
<evidence type="ECO:0000259" key="4">
    <source>
        <dbReference type="PROSITE" id="PS50075"/>
    </source>
</evidence>
<dbReference type="Gene3D" id="3.40.50.1820">
    <property type="entry name" value="alpha/beta hydrolase"/>
    <property type="match status" value="1"/>
</dbReference>
<dbReference type="InterPro" id="IPR029058">
    <property type="entry name" value="AB_hydrolase_fold"/>
</dbReference>
<keyword evidence="2" id="KW-0597">Phosphoprotein</keyword>
<evidence type="ECO:0000313" key="5">
    <source>
        <dbReference type="EMBL" id="MFB9680621.1"/>
    </source>
</evidence>
<dbReference type="SMART" id="SM00823">
    <property type="entry name" value="PKS_PP"/>
    <property type="match status" value="1"/>
</dbReference>
<evidence type="ECO:0000256" key="1">
    <source>
        <dbReference type="ARBA" id="ARBA00022450"/>
    </source>
</evidence>
<feature type="region of interest" description="Disordered" evidence="3">
    <location>
        <begin position="90"/>
        <end position="111"/>
    </location>
</feature>
<dbReference type="SUPFAM" id="SSF47336">
    <property type="entry name" value="ACP-like"/>
    <property type="match status" value="1"/>
</dbReference>
<keyword evidence="1" id="KW-0596">Phosphopantetheine</keyword>
<dbReference type="InterPro" id="IPR006162">
    <property type="entry name" value="Ppantetheine_attach_site"/>
</dbReference>
<feature type="compositionally biased region" description="Low complexity" evidence="3">
    <location>
        <begin position="90"/>
        <end position="102"/>
    </location>
</feature>